<dbReference type="AlphaFoldDB" id="Q1EQN3"/>
<proteinExistence type="predicted"/>
<evidence type="ECO:0000313" key="2">
    <source>
        <dbReference type="EMBL" id="BAE95487.1"/>
    </source>
</evidence>
<feature type="region of interest" description="Disordered" evidence="1">
    <location>
        <begin position="1"/>
        <end position="65"/>
    </location>
</feature>
<dbReference type="EMBL" id="AB254080">
    <property type="protein sequence ID" value="BAE95487.1"/>
    <property type="molecule type" value="Genomic_DNA"/>
</dbReference>
<accession>Q1EQN3</accession>
<organism evidence="2">
    <name type="scientific">Streptomyces kanamyceticus</name>
    <dbReference type="NCBI Taxonomy" id="1967"/>
    <lineage>
        <taxon>Bacteria</taxon>
        <taxon>Bacillati</taxon>
        <taxon>Actinomycetota</taxon>
        <taxon>Actinomycetes</taxon>
        <taxon>Kitasatosporales</taxon>
        <taxon>Streptomycetaceae</taxon>
        <taxon>Streptomyces</taxon>
    </lineage>
</organism>
<sequence>MWGALPTSGWREIQHAGGEGAGGRPPRSPHGTTAAGALPRGRGAGAPLPPLDVASGPPAGGMAIH</sequence>
<feature type="compositionally biased region" description="Low complexity" evidence="1">
    <location>
        <begin position="31"/>
        <end position="41"/>
    </location>
</feature>
<evidence type="ECO:0000256" key="1">
    <source>
        <dbReference type="SAM" id="MobiDB-lite"/>
    </source>
</evidence>
<name>Q1EQN3_STRKN</name>
<reference evidence="2" key="1">
    <citation type="journal article" date="2006" name="Proc. Natl. Acad. Sci. U.S.A.">
        <title>Amplification of the entire kanamycin biosynthetic gene cluster during empirical strain improvement of Streptomyces kanamyceticus.</title>
        <authorList>
            <person name="Yanai K."/>
            <person name="Murakami T."/>
            <person name="Bibb M."/>
        </authorList>
    </citation>
    <scope>NUCLEOTIDE SEQUENCE</scope>
    <source>
        <strain evidence="2">NBRC 13414</strain>
    </source>
</reference>
<protein>
    <submittedName>
        <fullName evidence="2">Uncharacterized protein</fullName>
    </submittedName>
</protein>